<dbReference type="InterPro" id="IPR011923">
    <property type="entry name" value="RodA/MrdB"/>
</dbReference>
<evidence type="ECO:0000256" key="4">
    <source>
        <dbReference type="ARBA" id="ARBA00022989"/>
    </source>
</evidence>
<keyword evidence="8" id="KW-1185">Reference proteome</keyword>
<keyword evidence="5 6" id="KW-0472">Membrane</keyword>
<keyword evidence="6" id="KW-0328">Glycosyltransferase</keyword>
<evidence type="ECO:0000256" key="3">
    <source>
        <dbReference type="ARBA" id="ARBA00022960"/>
    </source>
</evidence>
<dbReference type="EC" id="2.4.99.28" evidence="6"/>
<dbReference type="PANTHER" id="PTHR30474">
    <property type="entry name" value="CELL CYCLE PROTEIN"/>
    <property type="match status" value="1"/>
</dbReference>
<sequence length="424" mass="46920">MLWTTFLRQRTWQTWLYPWRGVDWILFGGVWALTLIGAMVIHSVELNKGTVESYQHLLIAVLGTAIALGLARFNYQSLLTWHWAIYGLSMSLLLAVLFVGVSANGAERWITIGQFNIQPSEFAKVAIILTQAAFLHRHAANTLKGILQVLAVTAPPFLLIMMEPDLGTALVFVVITLAMFYWANAKAGWIILMVSPLIAAILFALPLPWNLGLWLWLLWTVGMGIVGWHSLPLGWMGGLGAMVLNLSGAGFGQLLWRVLKDYQKDRILMFLDPHKDPLGGGYHLIQSRIAIGAGGVFGQGLHQGTQTQLGFIPEQHTDFIFSAIGEEWGFVGGLIVLILYWIVCVRLLQIANSAREDFGSLIAIGMLAVILFQTVVNIGMTMGLSPVTGIPLPWISYGRSAMLANYITLGFVLSVANHRPRQRY</sequence>
<protein>
    <recommendedName>
        <fullName evidence="6">Peptidoglycan glycosyltransferase RodA</fullName>
        <shortName evidence="6">PGT</shortName>
        <ecNumber evidence="6">2.4.99.28</ecNumber>
    </recommendedName>
    <alternativeName>
        <fullName evidence="6">Cell elongation protein RodA</fullName>
    </alternativeName>
    <alternativeName>
        <fullName evidence="6">Cell wall polymerase</fullName>
    </alternativeName>
    <alternativeName>
        <fullName evidence="6">Peptidoglycan polymerase</fullName>
        <shortName evidence="6">PG polymerase</shortName>
    </alternativeName>
</protein>
<evidence type="ECO:0000313" key="7">
    <source>
        <dbReference type="EMBL" id="MDG2991809.1"/>
    </source>
</evidence>
<comment type="catalytic activity">
    <reaction evidence="6">
        <text>[GlcNAc-(1-&gt;4)-Mur2Ac(oyl-L-Ala-gamma-D-Glu-L-Lys-D-Ala-D-Ala)](n)-di-trans,octa-cis-undecaprenyl diphosphate + beta-D-GlcNAc-(1-&gt;4)-Mur2Ac(oyl-L-Ala-gamma-D-Glu-L-Lys-D-Ala-D-Ala)-di-trans,octa-cis-undecaprenyl diphosphate = [GlcNAc-(1-&gt;4)-Mur2Ac(oyl-L-Ala-gamma-D-Glu-L-Lys-D-Ala-D-Ala)](n+1)-di-trans,octa-cis-undecaprenyl diphosphate + di-trans,octa-cis-undecaprenyl diphosphate + H(+)</text>
        <dbReference type="Rhea" id="RHEA:23708"/>
        <dbReference type="Rhea" id="RHEA-COMP:9602"/>
        <dbReference type="Rhea" id="RHEA-COMP:9603"/>
        <dbReference type="ChEBI" id="CHEBI:15378"/>
        <dbReference type="ChEBI" id="CHEBI:58405"/>
        <dbReference type="ChEBI" id="CHEBI:60033"/>
        <dbReference type="ChEBI" id="CHEBI:78435"/>
        <dbReference type="EC" id="2.4.99.28"/>
    </reaction>
</comment>
<dbReference type="HAMAP" id="MF_02079">
    <property type="entry name" value="PGT_RodA"/>
    <property type="match status" value="1"/>
</dbReference>
<proteinExistence type="inferred from homology"/>
<feature type="transmembrane region" description="Helical" evidence="6">
    <location>
        <begin position="394"/>
        <end position="416"/>
    </location>
</feature>
<comment type="caution">
    <text evidence="7">The sequence shown here is derived from an EMBL/GenBank/DDBJ whole genome shotgun (WGS) entry which is preliminary data.</text>
</comment>
<dbReference type="EMBL" id="JAKKUT010000005">
    <property type="protein sequence ID" value="MDG2991809.1"/>
    <property type="molecule type" value="Genomic_DNA"/>
</dbReference>
<dbReference type="PANTHER" id="PTHR30474:SF1">
    <property type="entry name" value="PEPTIDOGLYCAN GLYCOSYLTRANSFERASE MRDB"/>
    <property type="match status" value="1"/>
</dbReference>
<feature type="transmembrane region" description="Helical" evidence="6">
    <location>
        <begin position="21"/>
        <end position="41"/>
    </location>
</feature>
<feature type="transmembrane region" description="Helical" evidence="6">
    <location>
        <begin position="189"/>
        <end position="207"/>
    </location>
</feature>
<dbReference type="Pfam" id="PF01098">
    <property type="entry name" value="FTSW_RODA_SPOVE"/>
    <property type="match status" value="2"/>
</dbReference>
<evidence type="ECO:0000313" key="8">
    <source>
        <dbReference type="Proteomes" id="UP001154265"/>
    </source>
</evidence>
<comment type="pathway">
    <text evidence="6">Cell wall biogenesis; peptidoglycan biosynthesis.</text>
</comment>
<organism evidence="7 8">
    <name type="scientific">Candidatus Synechococcus calcipolaris G9</name>
    <dbReference type="NCBI Taxonomy" id="1497997"/>
    <lineage>
        <taxon>Bacteria</taxon>
        <taxon>Bacillati</taxon>
        <taxon>Cyanobacteriota</taxon>
        <taxon>Cyanophyceae</taxon>
        <taxon>Synechococcales</taxon>
        <taxon>Synechococcaceae</taxon>
        <taxon>Synechococcus</taxon>
    </lineage>
</organism>
<dbReference type="RefSeq" id="WP_277867736.1">
    <property type="nucleotide sequence ID" value="NZ_JAKKUT010000005.1"/>
</dbReference>
<dbReference type="Proteomes" id="UP001154265">
    <property type="component" value="Unassembled WGS sequence"/>
</dbReference>
<reference evidence="7" key="1">
    <citation type="journal article" date="2022" name="Genome Biol. Evol.">
        <title>A New Gene Family Diagnostic for Intracellular Biomineralization of Amorphous Ca Carbonates by Cyanobacteria.</title>
        <authorList>
            <person name="Benzerara K."/>
            <person name="Duprat E."/>
            <person name="Bitard-Feildel T."/>
            <person name="Caumes G."/>
            <person name="Cassier-Chauvat C."/>
            <person name="Chauvat F."/>
            <person name="Dezi M."/>
            <person name="Diop S.I."/>
            <person name="Gaschignard G."/>
            <person name="Gorgen S."/>
            <person name="Gugger M."/>
            <person name="Lopez-Garcia P."/>
            <person name="Millet M."/>
            <person name="Skouri-Panet F."/>
            <person name="Moreira D."/>
            <person name="Callebaut I."/>
        </authorList>
    </citation>
    <scope>NUCLEOTIDE SEQUENCE</scope>
    <source>
        <strain evidence="7">G9</strain>
    </source>
</reference>
<gene>
    <name evidence="6 7" type="primary">rodA</name>
    <name evidence="7" type="ORF">L3556_12835</name>
</gene>
<comment type="function">
    <text evidence="6">Peptidoglycan polymerase that is essential for cell wall elongation.</text>
</comment>
<dbReference type="NCBIfam" id="NF037961">
    <property type="entry name" value="RodA_shape"/>
    <property type="match status" value="1"/>
</dbReference>
<accession>A0ABT6F1R8</accession>
<feature type="transmembrane region" description="Helical" evidence="6">
    <location>
        <begin position="166"/>
        <end position="182"/>
    </location>
</feature>
<feature type="transmembrane region" description="Helical" evidence="6">
    <location>
        <begin position="83"/>
        <end position="103"/>
    </location>
</feature>
<feature type="transmembrane region" description="Helical" evidence="6">
    <location>
        <begin position="53"/>
        <end position="71"/>
    </location>
</feature>
<reference evidence="7" key="2">
    <citation type="submission" date="2022-01" db="EMBL/GenBank/DDBJ databases">
        <authorList>
            <person name="Zivanovic Y."/>
            <person name="Moreira D."/>
            <person name="Lopez-Garcia P."/>
        </authorList>
    </citation>
    <scope>NUCLEOTIDE SEQUENCE</scope>
    <source>
        <strain evidence="7">G9</strain>
    </source>
</reference>
<keyword evidence="6" id="KW-0961">Cell wall biogenesis/degradation</keyword>
<evidence type="ECO:0000256" key="6">
    <source>
        <dbReference type="HAMAP-Rule" id="MF_02079"/>
    </source>
</evidence>
<dbReference type="NCBIfam" id="TIGR02210">
    <property type="entry name" value="rodA_shape"/>
    <property type="match status" value="1"/>
</dbReference>
<feature type="transmembrane region" description="Helical" evidence="6">
    <location>
        <begin position="360"/>
        <end position="382"/>
    </location>
</feature>
<keyword evidence="4 6" id="KW-1133">Transmembrane helix</keyword>
<keyword evidence="6" id="KW-0573">Peptidoglycan synthesis</keyword>
<feature type="transmembrane region" description="Helical" evidence="6">
    <location>
        <begin position="328"/>
        <end position="348"/>
    </location>
</feature>
<name>A0ABT6F1R8_9SYNE</name>
<evidence type="ECO:0000256" key="1">
    <source>
        <dbReference type="ARBA" id="ARBA00004141"/>
    </source>
</evidence>
<dbReference type="InterPro" id="IPR001182">
    <property type="entry name" value="FtsW/RodA"/>
</dbReference>
<evidence type="ECO:0000256" key="5">
    <source>
        <dbReference type="ARBA" id="ARBA00023136"/>
    </source>
</evidence>
<keyword evidence="6" id="KW-1003">Cell membrane</keyword>
<keyword evidence="6" id="KW-0808">Transferase</keyword>
<keyword evidence="2 6" id="KW-0812">Transmembrane</keyword>
<feature type="transmembrane region" description="Helical" evidence="6">
    <location>
        <begin position="213"/>
        <end position="231"/>
    </location>
</feature>
<feature type="transmembrane region" description="Helical" evidence="6">
    <location>
        <begin position="238"/>
        <end position="259"/>
    </location>
</feature>
<keyword evidence="3 6" id="KW-0133">Cell shape</keyword>
<comment type="similarity">
    <text evidence="6">Belongs to the SEDS family. MrdB/RodA subfamily.</text>
</comment>
<evidence type="ECO:0000256" key="2">
    <source>
        <dbReference type="ARBA" id="ARBA00022692"/>
    </source>
</evidence>
<comment type="subcellular location">
    <subcellularLocation>
        <location evidence="6">Cell membrane</location>
        <topology evidence="6">Multi-pass membrane protein</topology>
    </subcellularLocation>
    <subcellularLocation>
        <location evidence="1">Membrane</location>
        <topology evidence="1">Multi-pass membrane protein</topology>
    </subcellularLocation>
</comment>